<proteinExistence type="predicted"/>
<evidence type="ECO:0000256" key="1">
    <source>
        <dbReference type="SAM" id="SignalP"/>
    </source>
</evidence>
<dbReference type="EMBL" id="VLJV01000001">
    <property type="protein sequence ID" value="TWH21481.1"/>
    <property type="molecule type" value="Genomic_DNA"/>
</dbReference>
<dbReference type="PANTHER" id="PTHR24094:SF15">
    <property type="entry name" value="AMP-DEPENDENT SYNTHETASE_LIGASE DOMAIN-CONTAINING PROTEIN-RELATED"/>
    <property type="match status" value="1"/>
</dbReference>
<dbReference type="Proteomes" id="UP000317303">
    <property type="component" value="Unassembled WGS sequence"/>
</dbReference>
<dbReference type="PANTHER" id="PTHR24094">
    <property type="entry name" value="SECRETED PROTEIN"/>
    <property type="match status" value="1"/>
</dbReference>
<evidence type="ECO:0000313" key="4">
    <source>
        <dbReference type="Proteomes" id="UP000317303"/>
    </source>
</evidence>
<accession>A0A660CJY9</accession>
<gene>
    <name evidence="3" type="ORF">JD82_03345</name>
</gene>
<sequence>MTVFRTLRNSAVALGATAALTFAGAGTALAEPPGIPTPTEAETQLESLTVAPDGSLDGYDRDEFPHWSSHEDNCNTRELVLERDGDDVETGTDCYPTSGSWYSGFDGETVSDPSDIDIDHVVPLANAWRTDASEWTTDEREAYANDLESPQLIAVTAASNRSKGDSDPSEWQPIDSYHCTYASMWVGVKHKYELTVNEAEKASLKDMLSTC</sequence>
<evidence type="ECO:0000259" key="2">
    <source>
        <dbReference type="Pfam" id="PF07510"/>
    </source>
</evidence>
<dbReference type="AlphaFoldDB" id="A0A660CJY9"/>
<keyword evidence="4" id="KW-1185">Reference proteome</keyword>
<comment type="caution">
    <text evidence="3">The sequence shown here is derived from an EMBL/GenBank/DDBJ whole genome shotgun (WGS) entry which is preliminary data.</text>
</comment>
<keyword evidence="1" id="KW-0732">Signal</keyword>
<reference evidence="3 4" key="1">
    <citation type="submission" date="2019-07" db="EMBL/GenBank/DDBJ databases">
        <title>R&amp;d 2014.</title>
        <authorList>
            <person name="Klenk H.-P."/>
        </authorList>
    </citation>
    <scope>NUCLEOTIDE SEQUENCE [LARGE SCALE GENOMIC DNA]</scope>
    <source>
        <strain evidence="3 4">DSM 43194</strain>
    </source>
</reference>
<dbReference type="InterPro" id="IPR011089">
    <property type="entry name" value="GmrSD_C"/>
</dbReference>
<dbReference type="Pfam" id="PF07510">
    <property type="entry name" value="GmrSD_C"/>
    <property type="match status" value="1"/>
</dbReference>
<dbReference type="RefSeq" id="WP_030533635.1">
    <property type="nucleotide sequence ID" value="NZ_JOIJ01000016.1"/>
</dbReference>
<evidence type="ECO:0000313" key="3">
    <source>
        <dbReference type="EMBL" id="TWH21481.1"/>
    </source>
</evidence>
<name>A0A660CJY9_9PSEU</name>
<feature type="chain" id="PRO_5024807299" evidence="1">
    <location>
        <begin position="31"/>
        <end position="211"/>
    </location>
</feature>
<protein>
    <submittedName>
        <fullName evidence="3">Uncharacterized protein DUF1524</fullName>
    </submittedName>
</protein>
<dbReference type="OrthoDB" id="5196645at2"/>
<organism evidence="3 4">
    <name type="scientific">Prauserella rugosa</name>
    <dbReference type="NCBI Taxonomy" id="43354"/>
    <lineage>
        <taxon>Bacteria</taxon>
        <taxon>Bacillati</taxon>
        <taxon>Actinomycetota</taxon>
        <taxon>Actinomycetes</taxon>
        <taxon>Pseudonocardiales</taxon>
        <taxon>Pseudonocardiaceae</taxon>
        <taxon>Prauserella</taxon>
    </lineage>
</organism>
<feature type="signal peptide" evidence="1">
    <location>
        <begin position="1"/>
        <end position="30"/>
    </location>
</feature>
<feature type="domain" description="GmrSD restriction endonucleases C-terminal" evidence="2">
    <location>
        <begin position="109"/>
        <end position="204"/>
    </location>
</feature>